<comment type="caution">
    <text evidence="2">The sequence shown here is derived from an EMBL/GenBank/DDBJ whole genome shotgun (WGS) entry which is preliminary data.</text>
</comment>
<gene>
    <name evidence="2" type="ORF">RFULGI_LOCUS16443</name>
</gene>
<dbReference type="EMBL" id="CAJVPZ010058326">
    <property type="protein sequence ID" value="CAG8787893.1"/>
    <property type="molecule type" value="Genomic_DNA"/>
</dbReference>
<proteinExistence type="predicted"/>
<reference evidence="2" key="1">
    <citation type="submission" date="2021-06" db="EMBL/GenBank/DDBJ databases">
        <authorList>
            <person name="Kallberg Y."/>
            <person name="Tangrot J."/>
            <person name="Rosling A."/>
        </authorList>
    </citation>
    <scope>NUCLEOTIDE SEQUENCE</scope>
    <source>
        <strain evidence="2">IN212</strain>
    </source>
</reference>
<accession>A0A9N9NZE8</accession>
<dbReference type="AlphaFoldDB" id="A0A9N9NZE8"/>
<sequence length="180" mass="20848">RFDIMLSSSQSSQPSQPIIVPSQSSQPIMLLSQSTPKPNSHYIRTNFTQLVTENEILKNEIELLIAQFTATKEELETYKSPGTSSLRSVLRYNFLRAPQAETLDIPSEIRQELDPSSKKRKTLPFAQLLTNNKSWQKLKEANEEAEKKLEKAKQKKELAAQKKIERQRNLKQKKEEHERK</sequence>
<keyword evidence="3" id="KW-1185">Reference proteome</keyword>
<name>A0A9N9NZE8_9GLOM</name>
<evidence type="ECO:0000313" key="2">
    <source>
        <dbReference type="EMBL" id="CAG8787893.1"/>
    </source>
</evidence>
<evidence type="ECO:0000313" key="3">
    <source>
        <dbReference type="Proteomes" id="UP000789396"/>
    </source>
</evidence>
<feature type="non-terminal residue" evidence="2">
    <location>
        <position position="180"/>
    </location>
</feature>
<dbReference type="Proteomes" id="UP000789396">
    <property type="component" value="Unassembled WGS sequence"/>
</dbReference>
<feature type="region of interest" description="Disordered" evidence="1">
    <location>
        <begin position="146"/>
        <end position="180"/>
    </location>
</feature>
<protein>
    <submittedName>
        <fullName evidence="2">13459_t:CDS:1</fullName>
    </submittedName>
</protein>
<organism evidence="2 3">
    <name type="scientific">Racocetra fulgida</name>
    <dbReference type="NCBI Taxonomy" id="60492"/>
    <lineage>
        <taxon>Eukaryota</taxon>
        <taxon>Fungi</taxon>
        <taxon>Fungi incertae sedis</taxon>
        <taxon>Mucoromycota</taxon>
        <taxon>Glomeromycotina</taxon>
        <taxon>Glomeromycetes</taxon>
        <taxon>Diversisporales</taxon>
        <taxon>Gigasporaceae</taxon>
        <taxon>Racocetra</taxon>
    </lineage>
</organism>
<feature type="non-terminal residue" evidence="2">
    <location>
        <position position="1"/>
    </location>
</feature>
<evidence type="ECO:0000256" key="1">
    <source>
        <dbReference type="SAM" id="MobiDB-lite"/>
    </source>
</evidence>